<evidence type="ECO:0000313" key="3">
    <source>
        <dbReference type="EMBL" id="GEO85458.1"/>
    </source>
</evidence>
<name>A0A512HJ21_9HYPH</name>
<dbReference type="EMBL" id="BJZP01000010">
    <property type="protein sequence ID" value="GEO85458.1"/>
    <property type="molecule type" value="Genomic_DNA"/>
</dbReference>
<dbReference type="NCBIfam" id="TIGR04393">
    <property type="entry name" value="rpt_T5SS_PEPC"/>
    <property type="match status" value="8"/>
</dbReference>
<dbReference type="RefSeq" id="WP_147180432.1">
    <property type="nucleotide sequence ID" value="NZ_BJZP01000010.1"/>
</dbReference>
<feature type="domain" description="Autotransporter" evidence="2">
    <location>
        <begin position="881"/>
        <end position="1157"/>
    </location>
</feature>
<evidence type="ECO:0000259" key="2">
    <source>
        <dbReference type="PROSITE" id="PS51208"/>
    </source>
</evidence>
<feature type="signal peptide" evidence="1">
    <location>
        <begin position="1"/>
        <end position="32"/>
    </location>
</feature>
<dbReference type="OrthoDB" id="9804931at2"/>
<dbReference type="SUPFAM" id="SSF103515">
    <property type="entry name" value="Autotransporter"/>
    <property type="match status" value="1"/>
</dbReference>
<dbReference type="NCBIfam" id="TIGR01414">
    <property type="entry name" value="autotrans_barl"/>
    <property type="match status" value="1"/>
</dbReference>
<dbReference type="SMART" id="SM00869">
    <property type="entry name" value="Autotransporter"/>
    <property type="match status" value="1"/>
</dbReference>
<organism evidence="3 4">
    <name type="scientific">Ciceribacter naphthalenivorans</name>
    <dbReference type="NCBI Taxonomy" id="1118451"/>
    <lineage>
        <taxon>Bacteria</taxon>
        <taxon>Pseudomonadati</taxon>
        <taxon>Pseudomonadota</taxon>
        <taxon>Alphaproteobacteria</taxon>
        <taxon>Hyphomicrobiales</taxon>
        <taxon>Rhizobiaceae</taxon>
        <taxon>Ciceribacter</taxon>
    </lineage>
</organism>
<dbReference type="InterPro" id="IPR006315">
    <property type="entry name" value="OM_autotransptr_brl_dom"/>
</dbReference>
<evidence type="ECO:0000256" key="1">
    <source>
        <dbReference type="SAM" id="SignalP"/>
    </source>
</evidence>
<evidence type="ECO:0000313" key="4">
    <source>
        <dbReference type="Proteomes" id="UP000321717"/>
    </source>
</evidence>
<sequence>MKAARLARRMRLSSTSALALCLAGGFAGAAKADSVYWNGITNDWFVDSNWVWDGHTPNAGDFARIDTTGVVISGAGAYVGTLFLGISSTADLTIEDDLTSDSVSLGWNSGSLGTATITGAGNTWANSGAIYVGYGGDGVINILDGATVSTGEMNIASGTTSTGTVNLQDDSSLVTSGYLYVGFGGDATSGGDGHLNVLSGSDVTSANSIIANGTNTTGAALVDGTGSSWNTTGSLLVGGGGVGTLDVTNGGYVQSGTATVANLASASGSNVNVDGAGSEWSILGDLYLGSDGTGSLKITDGGGVEIGAAYLGYGVAGSGSIVVDDASLSVTDRIGVGYDGTGSLTIRNGATVNGNGAILGWNSTATGTATVTGVGSRWDNTGTLYVGNLGYGSLTVADGAIVTSTDGYVGTENGSDSELRINGAGSAWTMDGAFFVGHNTGAEGTVTVDGGGSISSLQGILGDLSGSVGTMTVTGAGSTWSATVDPAILYSGDLNVGRHGTGNLSVLNGGSVTGNRLHIANEAGSSGTAVVSGAGSNLTVTDRLSIGIEGDGELTVADGGTVSAGRIVIADDASSSGTLNIGAAAGDAATAAGVIDTDTVIFGDGDGEIVFNHTATDYVFGADVAGTGTLSFLSGITELTGDYSTFTGGLSIEGGRVSVNTDTLSVAASVLDGATLGGNGMLGNVAVASGGTVAPGNSIGTISVGDITFASGSFYAVEVDDLGNSDLIDASGTATINSGATVTVGPENGTDDGSTYTSGTVYTILSAAGGVNGTFGSVTDSFAFLDGRLTYDADNVFLTLLRNDIAFSSLAETRNQAAVGTALESFVIGDALYDAVAALGAADVPGAFDALSADIHASTKGMLIDDSHYVRDAFNARLLGGDPQGYGFWTSAFGAWARSESDGNAGSLAHSTGGFAGGADTVLADDWRLGFAGAYSRTAFDEASRDASGTSDNASLGLYGGRSLGPLGLRFGAAYTWHQISTERTVDVGSLHGRNEADYDARTAQLFGEASYDIETSLGRISPFAGLAYVHLRTDGFSETGGMTAVSADGDSYDTTYGTLGLRAQAPIALGDTKALLHGMAGWRHDFGDGVPAARLAFAGSDSFTVYGVPSARDVAVMEAGISLAVSKNALVSLSYAGQAGDGAWEQQVKGRLDVRF</sequence>
<dbReference type="InterPro" id="IPR011050">
    <property type="entry name" value="Pectin_lyase_fold/virulence"/>
</dbReference>
<dbReference type="Pfam" id="PF03797">
    <property type="entry name" value="Autotransporter"/>
    <property type="match status" value="1"/>
</dbReference>
<dbReference type="SUPFAM" id="SSF51126">
    <property type="entry name" value="Pectin lyase-like"/>
    <property type="match status" value="1"/>
</dbReference>
<dbReference type="Proteomes" id="UP000321717">
    <property type="component" value="Unassembled WGS sequence"/>
</dbReference>
<comment type="caution">
    <text evidence="3">The sequence shown here is derived from an EMBL/GenBank/DDBJ whole genome shotgun (WGS) entry which is preliminary data.</text>
</comment>
<dbReference type="AlphaFoldDB" id="A0A512HJ21"/>
<dbReference type="InterPro" id="IPR036709">
    <property type="entry name" value="Autotransporte_beta_dom_sf"/>
</dbReference>
<dbReference type="InterPro" id="IPR030895">
    <property type="entry name" value="T5SS_PEPC_rpt"/>
</dbReference>
<proteinExistence type="predicted"/>
<protein>
    <recommendedName>
        <fullName evidence="2">Autotransporter domain-containing protein</fullName>
    </recommendedName>
</protein>
<gene>
    <name evidence="3" type="ORF">RNA01_23900</name>
</gene>
<keyword evidence="1" id="KW-0732">Signal</keyword>
<dbReference type="GO" id="GO:0019867">
    <property type="term" value="C:outer membrane"/>
    <property type="evidence" value="ECO:0007669"/>
    <property type="project" value="InterPro"/>
</dbReference>
<keyword evidence="4" id="KW-1185">Reference proteome</keyword>
<feature type="chain" id="PRO_5021892035" description="Autotransporter domain-containing protein" evidence="1">
    <location>
        <begin position="33"/>
        <end position="1157"/>
    </location>
</feature>
<reference evidence="3 4" key="1">
    <citation type="submission" date="2019-07" db="EMBL/GenBank/DDBJ databases">
        <title>Whole genome shotgun sequence of Rhizobium naphthalenivorans NBRC 107585.</title>
        <authorList>
            <person name="Hosoyama A."/>
            <person name="Uohara A."/>
            <person name="Ohji S."/>
            <person name="Ichikawa N."/>
        </authorList>
    </citation>
    <scope>NUCLEOTIDE SEQUENCE [LARGE SCALE GENOMIC DNA]</scope>
    <source>
        <strain evidence="3 4">NBRC 107585</strain>
    </source>
</reference>
<dbReference type="PROSITE" id="PS51208">
    <property type="entry name" value="AUTOTRANSPORTER"/>
    <property type="match status" value="1"/>
</dbReference>
<dbReference type="Gene3D" id="2.40.128.130">
    <property type="entry name" value="Autotransporter beta-domain"/>
    <property type="match status" value="1"/>
</dbReference>
<accession>A0A512HJ21</accession>
<dbReference type="InterPro" id="IPR005546">
    <property type="entry name" value="Autotransporte_beta"/>
</dbReference>